<proteinExistence type="inferred from homology"/>
<dbReference type="SMART" id="SM00382">
    <property type="entry name" value="AAA"/>
    <property type="match status" value="1"/>
</dbReference>
<dbReference type="CDD" id="cd18037">
    <property type="entry name" value="DEXSc_Pif1_like"/>
    <property type="match status" value="1"/>
</dbReference>
<dbReference type="InterPro" id="IPR003593">
    <property type="entry name" value="AAA+_ATPase"/>
</dbReference>
<keyword evidence="9 15" id="KW-0496">Mitochondrion</keyword>
<dbReference type="Gene3D" id="3.40.50.300">
    <property type="entry name" value="P-loop containing nucleotide triphosphate hydrolases"/>
    <property type="match status" value="1"/>
</dbReference>
<dbReference type="EMBL" id="CAUWAG010000010">
    <property type="protein sequence ID" value="CAJ2506811.1"/>
    <property type="molecule type" value="Genomic_DNA"/>
</dbReference>
<evidence type="ECO:0000256" key="6">
    <source>
        <dbReference type="ARBA" id="ARBA00022806"/>
    </source>
</evidence>
<dbReference type="GO" id="GO:0003697">
    <property type="term" value="F:single-stranded DNA binding"/>
    <property type="evidence" value="ECO:0007669"/>
    <property type="project" value="UniProtKB-ARBA"/>
</dbReference>
<keyword evidence="4 15" id="KW-0227">DNA damage</keyword>
<dbReference type="InterPro" id="IPR010285">
    <property type="entry name" value="DNA_helicase_pif1-like_DEAD"/>
</dbReference>
<feature type="region of interest" description="Disordered" evidence="16">
    <location>
        <begin position="155"/>
        <end position="334"/>
    </location>
</feature>
<dbReference type="GO" id="GO:0006310">
    <property type="term" value="P:DNA recombination"/>
    <property type="evidence" value="ECO:0007669"/>
    <property type="project" value="UniProtKB-UniRule"/>
</dbReference>
<dbReference type="SUPFAM" id="SSF52540">
    <property type="entry name" value="P-loop containing nucleoside triphosphate hydrolases"/>
    <property type="match status" value="2"/>
</dbReference>
<dbReference type="PANTHER" id="PTHR47642">
    <property type="entry name" value="ATP-DEPENDENT DNA HELICASE"/>
    <property type="match status" value="1"/>
</dbReference>
<evidence type="ECO:0000256" key="8">
    <source>
        <dbReference type="ARBA" id="ARBA00023125"/>
    </source>
</evidence>
<keyword evidence="6 15" id="KW-0347">Helicase</keyword>
<name>A0AAI8YJ59_9PEZI</name>
<dbReference type="InterPro" id="IPR051055">
    <property type="entry name" value="PIF1_helicase"/>
</dbReference>
<keyword evidence="10 15" id="KW-0233">DNA recombination</keyword>
<evidence type="ECO:0000256" key="7">
    <source>
        <dbReference type="ARBA" id="ARBA00022840"/>
    </source>
</evidence>
<evidence type="ECO:0000256" key="13">
    <source>
        <dbReference type="ARBA" id="ARBA00023242"/>
    </source>
</evidence>
<evidence type="ECO:0000256" key="14">
    <source>
        <dbReference type="ARBA" id="ARBA00048954"/>
    </source>
</evidence>
<dbReference type="Pfam" id="PF21530">
    <property type="entry name" value="Pif1_2B_dom"/>
    <property type="match status" value="1"/>
</dbReference>
<organism evidence="18 19">
    <name type="scientific">Anthostomella pinea</name>
    <dbReference type="NCBI Taxonomy" id="933095"/>
    <lineage>
        <taxon>Eukaryota</taxon>
        <taxon>Fungi</taxon>
        <taxon>Dikarya</taxon>
        <taxon>Ascomycota</taxon>
        <taxon>Pezizomycotina</taxon>
        <taxon>Sordariomycetes</taxon>
        <taxon>Xylariomycetidae</taxon>
        <taxon>Xylariales</taxon>
        <taxon>Xylariaceae</taxon>
        <taxon>Anthostomella</taxon>
    </lineage>
</organism>
<keyword evidence="19" id="KW-1185">Reference proteome</keyword>
<comment type="catalytic activity">
    <reaction evidence="14 15">
        <text>ATP + H2O = ADP + phosphate + H(+)</text>
        <dbReference type="Rhea" id="RHEA:13065"/>
        <dbReference type="ChEBI" id="CHEBI:15377"/>
        <dbReference type="ChEBI" id="CHEBI:15378"/>
        <dbReference type="ChEBI" id="CHEBI:30616"/>
        <dbReference type="ChEBI" id="CHEBI:43474"/>
        <dbReference type="ChEBI" id="CHEBI:456216"/>
        <dbReference type="EC" id="5.6.2.3"/>
    </reaction>
</comment>
<dbReference type="Proteomes" id="UP001295740">
    <property type="component" value="Unassembled WGS sequence"/>
</dbReference>
<evidence type="ECO:0000256" key="3">
    <source>
        <dbReference type="ARBA" id="ARBA00022741"/>
    </source>
</evidence>
<evidence type="ECO:0000256" key="1">
    <source>
        <dbReference type="ARBA" id="ARBA00001946"/>
    </source>
</evidence>
<keyword evidence="13 15" id="KW-0539">Nucleus</keyword>
<feature type="compositionally biased region" description="Acidic residues" evidence="16">
    <location>
        <begin position="176"/>
        <end position="190"/>
    </location>
</feature>
<reference evidence="18" key="1">
    <citation type="submission" date="2023-10" db="EMBL/GenBank/DDBJ databases">
        <authorList>
            <person name="Hackl T."/>
        </authorList>
    </citation>
    <scope>NUCLEOTIDE SEQUENCE</scope>
</reference>
<keyword evidence="7 15" id="KW-0067">ATP-binding</keyword>
<feature type="DNA-binding region" evidence="15">
    <location>
        <begin position="781"/>
        <end position="800"/>
    </location>
</feature>
<evidence type="ECO:0000256" key="16">
    <source>
        <dbReference type="SAM" id="MobiDB-lite"/>
    </source>
</evidence>
<dbReference type="InterPro" id="IPR027417">
    <property type="entry name" value="P-loop_NTPase"/>
</dbReference>
<gene>
    <name evidence="15" type="primary">PIF1</name>
    <name evidence="18" type="ORF">KHLLAP_LOCUS7279</name>
</gene>
<dbReference type="InterPro" id="IPR049163">
    <property type="entry name" value="Pif1-like_2B_dom"/>
</dbReference>
<dbReference type="EC" id="5.6.2.3" evidence="15"/>
<evidence type="ECO:0000256" key="5">
    <source>
        <dbReference type="ARBA" id="ARBA00022801"/>
    </source>
</evidence>
<dbReference type="CDD" id="cd18809">
    <property type="entry name" value="SF1_C_RecD"/>
    <property type="match status" value="1"/>
</dbReference>
<keyword evidence="8 15" id="KW-0238">DNA-binding</keyword>
<comment type="similarity">
    <text evidence="15">Belongs to the helicase family. PIF1 subfamily.</text>
</comment>
<evidence type="ECO:0000256" key="15">
    <source>
        <dbReference type="HAMAP-Rule" id="MF_03176"/>
    </source>
</evidence>
<dbReference type="AlphaFoldDB" id="A0AAI8YJ59"/>
<evidence type="ECO:0000313" key="19">
    <source>
        <dbReference type="Proteomes" id="UP001295740"/>
    </source>
</evidence>
<dbReference type="GO" id="GO:0000723">
    <property type="term" value="P:telomere maintenance"/>
    <property type="evidence" value="ECO:0007669"/>
    <property type="project" value="InterPro"/>
</dbReference>
<keyword evidence="5 15" id="KW-0378">Hydrolase</keyword>
<keyword evidence="12 15" id="KW-0413">Isomerase</keyword>
<dbReference type="GO" id="GO:0005524">
    <property type="term" value="F:ATP binding"/>
    <property type="evidence" value="ECO:0007669"/>
    <property type="project" value="UniProtKB-UniRule"/>
</dbReference>
<comment type="subcellular location">
    <subcellularLocation>
        <location evidence="2">Nucleus</location>
        <location evidence="2">Nucleolus</location>
    </subcellularLocation>
    <subcellularLocation>
        <location evidence="15">Nucleus</location>
    </subcellularLocation>
    <subcellularLocation>
        <location evidence="15">Mitochondrion</location>
    </subcellularLocation>
</comment>
<dbReference type="GO" id="GO:0016787">
    <property type="term" value="F:hydrolase activity"/>
    <property type="evidence" value="ECO:0007669"/>
    <property type="project" value="UniProtKB-KW"/>
</dbReference>
<feature type="compositionally biased region" description="Basic residues" evidence="16">
    <location>
        <begin position="313"/>
        <end position="322"/>
    </location>
</feature>
<dbReference type="GO" id="GO:0006281">
    <property type="term" value="P:DNA repair"/>
    <property type="evidence" value="ECO:0007669"/>
    <property type="project" value="UniProtKB-UniRule"/>
</dbReference>
<accession>A0AAI8YJ59</accession>
<dbReference type="PANTHER" id="PTHR47642:SF5">
    <property type="entry name" value="ATP-DEPENDENT DNA HELICASE"/>
    <property type="match status" value="1"/>
</dbReference>
<feature type="compositionally biased region" description="Low complexity" evidence="16">
    <location>
        <begin position="132"/>
        <end position="143"/>
    </location>
</feature>
<evidence type="ECO:0000259" key="17">
    <source>
        <dbReference type="SMART" id="SM00382"/>
    </source>
</evidence>
<dbReference type="GO" id="GO:0005730">
    <property type="term" value="C:nucleolus"/>
    <property type="evidence" value="ECO:0007669"/>
    <property type="project" value="UniProtKB-SubCell"/>
</dbReference>
<feature type="binding site" evidence="15">
    <location>
        <begin position="377"/>
        <end position="384"/>
    </location>
    <ligand>
        <name>ATP</name>
        <dbReference type="ChEBI" id="CHEBI:30616"/>
    </ligand>
</feature>
<dbReference type="GO" id="GO:0005739">
    <property type="term" value="C:mitochondrion"/>
    <property type="evidence" value="ECO:0007669"/>
    <property type="project" value="UniProtKB-SubCell"/>
</dbReference>
<evidence type="ECO:0000256" key="10">
    <source>
        <dbReference type="ARBA" id="ARBA00023172"/>
    </source>
</evidence>
<feature type="compositionally biased region" description="Low complexity" evidence="16">
    <location>
        <begin position="207"/>
        <end position="218"/>
    </location>
</feature>
<evidence type="ECO:0000256" key="12">
    <source>
        <dbReference type="ARBA" id="ARBA00023235"/>
    </source>
</evidence>
<feature type="compositionally biased region" description="Low complexity" evidence="16">
    <location>
        <begin position="284"/>
        <end position="301"/>
    </location>
</feature>
<evidence type="ECO:0000313" key="18">
    <source>
        <dbReference type="EMBL" id="CAJ2506811.1"/>
    </source>
</evidence>
<dbReference type="InterPro" id="IPR048293">
    <property type="entry name" value="PIF1_RRM3_pfh1"/>
</dbReference>
<keyword evidence="11 15" id="KW-0234">DNA repair</keyword>
<evidence type="ECO:0000256" key="4">
    <source>
        <dbReference type="ARBA" id="ARBA00022763"/>
    </source>
</evidence>
<feature type="region of interest" description="Disordered" evidence="16">
    <location>
        <begin position="57"/>
        <end position="143"/>
    </location>
</feature>
<evidence type="ECO:0000256" key="2">
    <source>
        <dbReference type="ARBA" id="ARBA00004604"/>
    </source>
</evidence>
<comment type="caution">
    <text evidence="18">The sequence shown here is derived from an EMBL/GenBank/DDBJ whole genome shotgun (WGS) entry which is preliminary data.</text>
</comment>
<comment type="cofactor">
    <cofactor evidence="1 15">
        <name>Mg(2+)</name>
        <dbReference type="ChEBI" id="CHEBI:18420"/>
    </cofactor>
</comment>
<feature type="compositionally biased region" description="Pro residues" evidence="16">
    <location>
        <begin position="195"/>
        <end position="206"/>
    </location>
</feature>
<comment type="function">
    <text evidence="15">DNA-dependent ATPase and 5'-3' DNA helicase required for the maintenance of both mitochondrial and nuclear genome stability.</text>
</comment>
<evidence type="ECO:0000256" key="11">
    <source>
        <dbReference type="ARBA" id="ARBA00023204"/>
    </source>
</evidence>
<feature type="compositionally biased region" description="Low complexity" evidence="16">
    <location>
        <begin position="63"/>
        <end position="75"/>
    </location>
</feature>
<keyword evidence="3 15" id="KW-0547">Nucleotide-binding</keyword>
<evidence type="ECO:0000256" key="9">
    <source>
        <dbReference type="ARBA" id="ARBA00023128"/>
    </source>
</evidence>
<sequence length="879" mass="95910">MNAGAIRTRILISSPFFRALPRRLVSRQTHSHACARPGVNAFTFGRISTTPDAMLGRARDRAQASGPRSAAPSSSVKPELAKQLFPSSSPHTHDGNIASWASSSQKPRPTVGANASARPPSFKPAAHDPLVSRSNNSQSRANSLASICSNAGSFQEELGTSSRPSQPYPPSSVYIADDDFSDDNTLELDYECPASLPPPPPPPAPKPAATLTSAPTTSQIPWSSSPQGHMFPPALPRKNILKRFLPEEAPPPGPPAAKKRSLPRRWAQRDTDALGDDDVQEIWATQAPKPLATPAPKKQTALPWDTTQSATKERRKQLKNQSKKSGVEPGFSTEEMREVTDEHVLQKTKASAISLSSEQQHVIDLVVRQKQSVFFTGPAGTGKSVLMRAIIAELKKKWARDPERLSVTASTGLAACNIGGQTLHSFSGIGLGKEDVPTLVKKIRKNAKAKNRWLRTNTLVIDEVSMVDGDLFDKLSQIARTIRNNGRPFGGIQLVITGDFFQLPPVPDGGKKEAKFAFDAATWNTSIDHTIGLTQVFRQKDPHFAGILNEMRLGRISDDTVQTFKDLSRPLGFDDGLSYTELFPTRQEVERSNESRLRSLDGPLVHYEAHDSGDPSLRDRLLANMMAPKGLALKKGAQVMLIKNMDETLVNGSLGKVIGFMNEMTFELWSTNGAGEGLDSGDEGEADAGSKKKIKAFSRDTDGSKDMKEYPIVRFTSTDGSHRVLLCIPEDWKVELPTGEVQASRKQLPLILAWALSIHKAQGQTLERVKVDLGKVFEKGQAYVALSRAVSKQGLQVLRFEKSKVMAHPRVIQFYNKLYSAESAVKTKKSPSMADFAYKGTSTKASKTTGYSSTSRSTGRRNVDVIDLDEEEAAMAAYG</sequence>
<dbReference type="Pfam" id="PF05970">
    <property type="entry name" value="PIF1"/>
    <property type="match status" value="1"/>
</dbReference>
<feature type="domain" description="AAA+ ATPase" evidence="17">
    <location>
        <begin position="369"/>
        <end position="528"/>
    </location>
</feature>
<comment type="subunit">
    <text evidence="15">Monomer.</text>
</comment>
<dbReference type="HAMAP" id="MF_03176">
    <property type="entry name" value="PIF1"/>
    <property type="match status" value="1"/>
</dbReference>
<dbReference type="FunFam" id="3.40.50.300:FF:001226">
    <property type="entry name" value="ATP-dependent DNA helicase PIF1"/>
    <property type="match status" value="1"/>
</dbReference>
<dbReference type="GO" id="GO:0043139">
    <property type="term" value="F:5'-3' DNA helicase activity"/>
    <property type="evidence" value="ECO:0007669"/>
    <property type="project" value="UniProtKB-UniRule"/>
</dbReference>
<protein>
    <recommendedName>
        <fullName evidence="15">ATP-dependent DNA helicase PIF1</fullName>
        <ecNumber evidence="15">5.6.2.3</ecNumber>
    </recommendedName>
    <alternativeName>
        <fullName evidence="15">DNA 5'-3' helicase PIF1</fullName>
    </alternativeName>
    <alternativeName>
        <fullName evidence="15">DNA repair and recombination helicase PIF1</fullName>
    </alternativeName>
</protein>